<reference evidence="2" key="1">
    <citation type="journal article" date="2019" name="Int. J. Syst. Evol. Microbiol.">
        <title>The Global Catalogue of Microorganisms (GCM) 10K type strain sequencing project: providing services to taxonomists for standard genome sequencing and annotation.</title>
        <authorList>
            <consortium name="The Broad Institute Genomics Platform"/>
            <consortium name="The Broad Institute Genome Sequencing Center for Infectious Disease"/>
            <person name="Wu L."/>
            <person name="Ma J."/>
        </authorList>
    </citation>
    <scope>NUCLEOTIDE SEQUENCE [LARGE SCALE GENOMIC DNA]</scope>
    <source>
        <strain evidence="2">WYCCWR 12678</strain>
    </source>
</reference>
<name>A0ABV9Q630_9BACL</name>
<dbReference type="InterPro" id="IPR018699">
    <property type="entry name" value="DUF2203"/>
</dbReference>
<sequence>MKRYFTVEEANRQLPIIEPLLISLQNIKQEIATKNGELKASKAALGQAAAPDAFFTEEAEIEFLLMQAHNLIAKVHELGAEIKNVDLGLIDFYTLVDGEEAYLCWKLGEPHQILYWHGLDEGFIGRKTISLLDDPSEF</sequence>
<gene>
    <name evidence="1" type="ORF">ACFO8Q_18545</name>
</gene>
<dbReference type="Proteomes" id="UP001596002">
    <property type="component" value="Unassembled WGS sequence"/>
</dbReference>
<keyword evidence="2" id="KW-1185">Reference proteome</keyword>
<dbReference type="RefSeq" id="WP_380027725.1">
    <property type="nucleotide sequence ID" value="NZ_JBHSHC010000125.1"/>
</dbReference>
<organism evidence="1 2">
    <name type="scientific">Effusibacillus consociatus</name>
    <dbReference type="NCBI Taxonomy" id="1117041"/>
    <lineage>
        <taxon>Bacteria</taxon>
        <taxon>Bacillati</taxon>
        <taxon>Bacillota</taxon>
        <taxon>Bacilli</taxon>
        <taxon>Bacillales</taxon>
        <taxon>Alicyclobacillaceae</taxon>
        <taxon>Effusibacillus</taxon>
    </lineage>
</organism>
<evidence type="ECO:0000313" key="2">
    <source>
        <dbReference type="Proteomes" id="UP001596002"/>
    </source>
</evidence>
<dbReference type="EMBL" id="JBHSHC010000125">
    <property type="protein sequence ID" value="MFC4769333.1"/>
    <property type="molecule type" value="Genomic_DNA"/>
</dbReference>
<evidence type="ECO:0000313" key="1">
    <source>
        <dbReference type="EMBL" id="MFC4769333.1"/>
    </source>
</evidence>
<proteinExistence type="predicted"/>
<protein>
    <submittedName>
        <fullName evidence="1">DUF2203 domain-containing protein</fullName>
    </submittedName>
</protein>
<dbReference type="Pfam" id="PF09969">
    <property type="entry name" value="DUF2203"/>
    <property type="match status" value="1"/>
</dbReference>
<dbReference type="PIRSF" id="PIRSF016498">
    <property type="entry name" value="UCP016498"/>
    <property type="match status" value="1"/>
</dbReference>
<comment type="caution">
    <text evidence="1">The sequence shown here is derived from an EMBL/GenBank/DDBJ whole genome shotgun (WGS) entry which is preliminary data.</text>
</comment>
<accession>A0ABV9Q630</accession>